<dbReference type="Pfam" id="PF00031">
    <property type="entry name" value="Cystatin"/>
    <property type="match status" value="1"/>
</dbReference>
<feature type="region of interest" description="Disordered" evidence="1">
    <location>
        <begin position="155"/>
        <end position="199"/>
    </location>
</feature>
<dbReference type="CDD" id="cd00042">
    <property type="entry name" value="CY"/>
    <property type="match status" value="1"/>
</dbReference>
<evidence type="ECO:0000313" key="3">
    <source>
        <dbReference type="EMBL" id="TKS65115.1"/>
    </source>
</evidence>
<dbReference type="GO" id="GO:1903979">
    <property type="term" value="P:negative regulation of microglial cell activation"/>
    <property type="evidence" value="ECO:0007669"/>
    <property type="project" value="TreeGrafter"/>
</dbReference>
<dbReference type="Proteomes" id="UP000298787">
    <property type="component" value="Unassembled WGS sequence"/>
</dbReference>
<evidence type="ECO:0000259" key="2">
    <source>
        <dbReference type="SMART" id="SM00043"/>
    </source>
</evidence>
<dbReference type="PANTHER" id="PTHR47141:SF1">
    <property type="entry name" value="CYSTATIN-F"/>
    <property type="match status" value="1"/>
</dbReference>
<evidence type="ECO:0000313" key="4">
    <source>
        <dbReference type="Proteomes" id="UP000298787"/>
    </source>
</evidence>
<keyword evidence="4" id="KW-1185">Reference proteome</keyword>
<protein>
    <submittedName>
        <fullName evidence="3">Cystatin-F Cystatin-7</fullName>
    </submittedName>
</protein>
<dbReference type="GO" id="GO:0005794">
    <property type="term" value="C:Golgi apparatus"/>
    <property type="evidence" value="ECO:0007669"/>
    <property type="project" value="TreeGrafter"/>
</dbReference>
<dbReference type="STRING" id="240159.A0A4U5TXG2"/>
<dbReference type="AlphaFoldDB" id="A0A4U5TXG2"/>
<evidence type="ECO:0000256" key="1">
    <source>
        <dbReference type="SAM" id="MobiDB-lite"/>
    </source>
</evidence>
<dbReference type="GO" id="GO:0004869">
    <property type="term" value="F:cysteine-type endopeptidase inhibitor activity"/>
    <property type="evidence" value="ECO:0007669"/>
    <property type="project" value="InterPro"/>
</dbReference>
<dbReference type="GO" id="GO:0031643">
    <property type="term" value="P:positive regulation of myelination"/>
    <property type="evidence" value="ECO:0007669"/>
    <property type="project" value="TreeGrafter"/>
</dbReference>
<dbReference type="GO" id="GO:0005615">
    <property type="term" value="C:extracellular space"/>
    <property type="evidence" value="ECO:0007669"/>
    <property type="project" value="TreeGrafter"/>
</dbReference>
<dbReference type="InterPro" id="IPR042886">
    <property type="entry name" value="Cystatin-F"/>
</dbReference>
<sequence length="199" mass="21764">MQQFVPASVKRAGLWSECCCFTGNTDCIMGVKTLLLVALLVALEVALVAGRHHGASMPGSPFNISKNSSCLKQLVLIAAYSFNNQSNDAFLFKASVIHRAQRQVVRGIRYIIDLDLSRTVCRKQNSIDLSNCDFQSDSRLNQRLKAEQVGHPSIAGELKRLGSRGSIPGTHTASTKTKENPPPPRIQAVDECKRTVSKV</sequence>
<name>A0A4U5TXG2_COLLU</name>
<dbReference type="InterPro" id="IPR046350">
    <property type="entry name" value="Cystatin_sf"/>
</dbReference>
<reference evidence="3 4" key="1">
    <citation type="submission" date="2019-01" db="EMBL/GenBank/DDBJ databases">
        <title>Genome Assembly of Collichthys lucidus.</title>
        <authorList>
            <person name="Cai M."/>
            <person name="Xiao S."/>
        </authorList>
    </citation>
    <scope>NUCLEOTIDE SEQUENCE [LARGE SCALE GENOMIC DNA]</scope>
    <source>
        <strain evidence="3">JT15FE1705JMU</strain>
        <tissue evidence="3">Muscle</tissue>
    </source>
</reference>
<organism evidence="3 4">
    <name type="scientific">Collichthys lucidus</name>
    <name type="common">Big head croaker</name>
    <name type="synonym">Sciaena lucida</name>
    <dbReference type="NCBI Taxonomy" id="240159"/>
    <lineage>
        <taxon>Eukaryota</taxon>
        <taxon>Metazoa</taxon>
        <taxon>Chordata</taxon>
        <taxon>Craniata</taxon>
        <taxon>Vertebrata</taxon>
        <taxon>Euteleostomi</taxon>
        <taxon>Actinopterygii</taxon>
        <taxon>Neopterygii</taxon>
        <taxon>Teleostei</taxon>
        <taxon>Neoteleostei</taxon>
        <taxon>Acanthomorphata</taxon>
        <taxon>Eupercaria</taxon>
        <taxon>Sciaenidae</taxon>
        <taxon>Collichthys</taxon>
    </lineage>
</organism>
<dbReference type="GO" id="GO:0005783">
    <property type="term" value="C:endoplasmic reticulum"/>
    <property type="evidence" value="ECO:0007669"/>
    <property type="project" value="TreeGrafter"/>
</dbReference>
<dbReference type="SMART" id="SM00043">
    <property type="entry name" value="CY"/>
    <property type="match status" value="1"/>
</dbReference>
<dbReference type="InterPro" id="IPR000010">
    <property type="entry name" value="Cystatin_dom"/>
</dbReference>
<dbReference type="SUPFAM" id="SSF54403">
    <property type="entry name" value="Cystatin/monellin"/>
    <property type="match status" value="1"/>
</dbReference>
<dbReference type="EMBL" id="ML142789">
    <property type="protein sequence ID" value="TKS65115.1"/>
    <property type="molecule type" value="Genomic_DNA"/>
</dbReference>
<dbReference type="GO" id="GO:0005764">
    <property type="term" value="C:lysosome"/>
    <property type="evidence" value="ECO:0007669"/>
    <property type="project" value="TreeGrafter"/>
</dbReference>
<feature type="compositionally biased region" description="Basic and acidic residues" evidence="1">
    <location>
        <begin position="188"/>
        <end position="199"/>
    </location>
</feature>
<accession>A0A4U5TXG2</accession>
<proteinExistence type="predicted"/>
<dbReference type="GO" id="GO:0006955">
    <property type="term" value="P:immune response"/>
    <property type="evidence" value="ECO:0007669"/>
    <property type="project" value="InterPro"/>
</dbReference>
<gene>
    <name evidence="3" type="ORF">D9C73_027647</name>
</gene>
<feature type="domain" description="Cystatin" evidence="2">
    <location>
        <begin position="56"/>
        <end position="164"/>
    </location>
</feature>
<dbReference type="Gene3D" id="3.10.450.10">
    <property type="match status" value="1"/>
</dbReference>
<dbReference type="GO" id="GO:0005770">
    <property type="term" value="C:late endosome"/>
    <property type="evidence" value="ECO:0007669"/>
    <property type="project" value="TreeGrafter"/>
</dbReference>
<dbReference type="PANTHER" id="PTHR47141">
    <property type="entry name" value="CYSTATIN-F"/>
    <property type="match status" value="1"/>
</dbReference>